<name>A0A1Z4UZ25_9CYAN</name>
<dbReference type="KEGG" id="dcm:NIES806_06950"/>
<accession>A0A1Z4UZ25</accession>
<evidence type="ECO:0000313" key="2">
    <source>
        <dbReference type="Proteomes" id="UP000218702"/>
    </source>
</evidence>
<dbReference type="AlphaFoldDB" id="A0A1Z4UZ25"/>
<dbReference type="EMBL" id="AP018316">
    <property type="protein sequence ID" value="BAZ84508.1"/>
    <property type="molecule type" value="Genomic_DNA"/>
</dbReference>
<proteinExistence type="predicted"/>
<keyword evidence="2" id="KW-1185">Reference proteome</keyword>
<dbReference type="Proteomes" id="UP000218702">
    <property type="component" value="Chromosome"/>
</dbReference>
<dbReference type="RefSeq" id="WP_269076494.1">
    <property type="nucleotide sequence ID" value="NZ_AP018316.1"/>
</dbReference>
<sequence length="41" mass="4559">MKIAKCLLALEAAQNQLEQDSQYLTILIQQKIAQQKATEAA</sequence>
<evidence type="ECO:0000313" key="1">
    <source>
        <dbReference type="EMBL" id="BAZ84508.1"/>
    </source>
</evidence>
<reference evidence="1 2" key="1">
    <citation type="submission" date="2017-06" db="EMBL/GenBank/DDBJ databases">
        <title>Genome sequencing of cyanobaciteial culture collection at National Institute for Environmental Studies (NIES).</title>
        <authorList>
            <person name="Hirose Y."/>
            <person name="Shimura Y."/>
            <person name="Fujisawa T."/>
            <person name="Nakamura Y."/>
            <person name="Kawachi M."/>
        </authorList>
    </citation>
    <scope>NUCLEOTIDE SEQUENCE [LARGE SCALE GENOMIC DNA]</scope>
    <source>
        <strain evidence="1 2">NIES-806</strain>
    </source>
</reference>
<protein>
    <submittedName>
        <fullName evidence="1">Peptidase M23</fullName>
    </submittedName>
</protein>
<organism evidence="1 2">
    <name type="scientific">Dolichospermum compactum NIES-806</name>
    <dbReference type="NCBI Taxonomy" id="1973481"/>
    <lineage>
        <taxon>Bacteria</taxon>
        <taxon>Bacillati</taxon>
        <taxon>Cyanobacteriota</taxon>
        <taxon>Cyanophyceae</taxon>
        <taxon>Nostocales</taxon>
        <taxon>Aphanizomenonaceae</taxon>
        <taxon>Dolichospermum</taxon>
        <taxon>Dolichospermum compactum</taxon>
    </lineage>
</organism>
<gene>
    <name evidence="1" type="ORF">NIES806_06950</name>
</gene>